<gene>
    <name evidence="1" type="ORF">UJA718_LOCUS39736</name>
</gene>
<keyword evidence="2" id="KW-1185">Reference proteome</keyword>
<reference evidence="1" key="1">
    <citation type="submission" date="2021-02" db="EMBL/GenBank/DDBJ databases">
        <authorList>
            <person name="Nowell W R."/>
        </authorList>
    </citation>
    <scope>NUCLEOTIDE SEQUENCE</scope>
</reference>
<comment type="caution">
    <text evidence="1">The sequence shown here is derived from an EMBL/GenBank/DDBJ whole genome shotgun (WGS) entry which is preliminary data.</text>
</comment>
<sequence length="203" mass="22487">MNKMSNRSFCGSNKVSQNYQPTNSTYDHNFCKLPVINNGTSEMMHNTNLSVCKPSLSRGCTPQTNENYLNQCSHTYNRDVNIGVANNLSKQIDFTSTGSAIYNARTPSYNSCKINCSPSGDTSFQKFSSSPPKLDCNKTKLSTTNLKKNQLIRNSNNSYAQRLMTPNLSSFNCSTSNMNTSTGQTTSIRDRQLANEILQKAGI</sequence>
<dbReference type="AlphaFoldDB" id="A0A821MDM2"/>
<proteinExistence type="predicted"/>
<organism evidence="1 2">
    <name type="scientific">Rotaria socialis</name>
    <dbReference type="NCBI Taxonomy" id="392032"/>
    <lineage>
        <taxon>Eukaryota</taxon>
        <taxon>Metazoa</taxon>
        <taxon>Spiralia</taxon>
        <taxon>Gnathifera</taxon>
        <taxon>Rotifera</taxon>
        <taxon>Eurotatoria</taxon>
        <taxon>Bdelloidea</taxon>
        <taxon>Philodinida</taxon>
        <taxon>Philodinidae</taxon>
        <taxon>Rotaria</taxon>
    </lineage>
</organism>
<dbReference type="EMBL" id="CAJOBP010042570">
    <property type="protein sequence ID" value="CAF4767274.1"/>
    <property type="molecule type" value="Genomic_DNA"/>
</dbReference>
<feature type="non-terminal residue" evidence="1">
    <location>
        <position position="203"/>
    </location>
</feature>
<dbReference type="Proteomes" id="UP000663873">
    <property type="component" value="Unassembled WGS sequence"/>
</dbReference>
<protein>
    <submittedName>
        <fullName evidence="1">Uncharacterized protein</fullName>
    </submittedName>
</protein>
<name>A0A821MDM2_9BILA</name>
<evidence type="ECO:0000313" key="1">
    <source>
        <dbReference type="EMBL" id="CAF4767274.1"/>
    </source>
</evidence>
<accession>A0A821MDM2</accession>
<evidence type="ECO:0000313" key="2">
    <source>
        <dbReference type="Proteomes" id="UP000663873"/>
    </source>
</evidence>